<feature type="zinc finger region" description="C3H1-type" evidence="9">
    <location>
        <begin position="5"/>
        <end position="32"/>
    </location>
</feature>
<accession>A0AA39FQ58</accession>
<dbReference type="Gene3D" id="4.10.1000.10">
    <property type="entry name" value="Zinc finger, CCCH-type"/>
    <property type="match status" value="1"/>
</dbReference>
<evidence type="ECO:0000256" key="7">
    <source>
        <dbReference type="ARBA" id="ARBA00022786"/>
    </source>
</evidence>
<evidence type="ECO:0000313" key="13">
    <source>
        <dbReference type="EMBL" id="KAK0173790.1"/>
    </source>
</evidence>
<dbReference type="PANTHER" id="PTHR11224">
    <property type="entry name" value="MAKORIN-RELATED"/>
    <property type="match status" value="1"/>
</dbReference>
<evidence type="ECO:0000256" key="3">
    <source>
        <dbReference type="ARBA" id="ARBA00022679"/>
    </source>
</evidence>
<evidence type="ECO:0000256" key="9">
    <source>
        <dbReference type="PROSITE-ProRule" id="PRU00723"/>
    </source>
</evidence>
<dbReference type="GO" id="GO:0005634">
    <property type="term" value="C:nucleus"/>
    <property type="evidence" value="ECO:0007669"/>
    <property type="project" value="UniProtKB-ARBA"/>
</dbReference>
<dbReference type="SMART" id="SM00184">
    <property type="entry name" value="RING"/>
    <property type="match status" value="1"/>
</dbReference>
<feature type="region of interest" description="Disordered" evidence="10">
    <location>
        <begin position="32"/>
        <end position="64"/>
    </location>
</feature>
<name>A0AA39FQ58_9HYME</name>
<dbReference type="SUPFAM" id="SSF57850">
    <property type="entry name" value="RING/U-box"/>
    <property type="match status" value="1"/>
</dbReference>
<dbReference type="Gene3D" id="2.30.30.1190">
    <property type="match status" value="1"/>
</dbReference>
<sequence>MADNWTRNIICRYYKNGLCREGENCTYRHERSQSVASTSGATASGGDITPDFRNNESNKISPDGSSSIVGCRFFKWGTCKFDKRCRFGHGTTQRESTSESEPQQLVVKKTRLNSSSAATTSTHAAHSSSTSCTSSSGSSKKSKRTNYEADEWVKAPEFVPYSTTSNENLYSDCDMVPLCGRMPPSYARVVSNSGQSSNPASEPLCPDAAANGICKLLDCHFLHGDICDMCGRAALHPYNKQQSQQHTSECVKQHEADMELSFAVQRSRDKTCGVCFEIVMEKSSREQRFGILPNCNHCFCLSCIRKWRQAKQFDNKIIRSCPECRVTSDFVCPSTYWVDTKEEKEKLIVEYKVALGLKDCKYFNKGQGKCPFGNKCFYLHALPDGTKTDVGPPARQSSEGDRDLDFLQQLILWRFLEERDNRLLFMDDHDEVVVLFSDSDDSDWSRFGPHD</sequence>
<reference evidence="13" key="1">
    <citation type="journal article" date="2023" name="bioRxiv">
        <title>Scaffold-level genome assemblies of two parasitoid biocontrol wasps reveal the parthenogenesis mechanism and an associated novel virus.</title>
        <authorList>
            <person name="Inwood S."/>
            <person name="Skelly J."/>
            <person name="Guhlin J."/>
            <person name="Harrop T."/>
            <person name="Goldson S."/>
            <person name="Dearden P."/>
        </authorList>
    </citation>
    <scope>NUCLEOTIDE SEQUENCE</scope>
    <source>
        <strain evidence="13">Irish</strain>
        <tissue evidence="13">Whole body</tissue>
    </source>
</reference>
<dbReference type="InterPro" id="IPR036855">
    <property type="entry name" value="Znf_CCCH_sf"/>
</dbReference>
<feature type="domain" description="C3H1-type" evidence="12">
    <location>
        <begin position="5"/>
        <end position="32"/>
    </location>
</feature>
<evidence type="ECO:0000259" key="12">
    <source>
        <dbReference type="PROSITE" id="PS50103"/>
    </source>
</evidence>
<evidence type="ECO:0000256" key="10">
    <source>
        <dbReference type="SAM" id="MobiDB-lite"/>
    </source>
</evidence>
<keyword evidence="3" id="KW-0808">Transferase</keyword>
<dbReference type="InterPro" id="IPR045072">
    <property type="entry name" value="MKRN-like"/>
</dbReference>
<dbReference type="Pfam" id="PF14608">
    <property type="entry name" value="zf-CCCH_2"/>
    <property type="match status" value="3"/>
</dbReference>
<dbReference type="SUPFAM" id="SSF90229">
    <property type="entry name" value="CCCH zinc finger"/>
    <property type="match status" value="1"/>
</dbReference>
<dbReference type="InterPro" id="IPR013083">
    <property type="entry name" value="Znf_RING/FYVE/PHD"/>
</dbReference>
<feature type="zinc finger region" description="C3H1-type" evidence="9">
    <location>
        <begin position="354"/>
        <end position="383"/>
    </location>
</feature>
<dbReference type="Gene3D" id="3.30.40.10">
    <property type="entry name" value="Zinc/RING finger domain, C3HC4 (zinc finger)"/>
    <property type="match status" value="1"/>
</dbReference>
<gene>
    <name evidence="13" type="ORF">PV328_006936</name>
</gene>
<feature type="domain" description="RING-type" evidence="11">
    <location>
        <begin position="272"/>
        <end position="325"/>
    </location>
</feature>
<organism evidence="13 14">
    <name type="scientific">Microctonus aethiopoides</name>
    <dbReference type="NCBI Taxonomy" id="144406"/>
    <lineage>
        <taxon>Eukaryota</taxon>
        <taxon>Metazoa</taxon>
        <taxon>Ecdysozoa</taxon>
        <taxon>Arthropoda</taxon>
        <taxon>Hexapoda</taxon>
        <taxon>Insecta</taxon>
        <taxon>Pterygota</taxon>
        <taxon>Neoptera</taxon>
        <taxon>Endopterygota</taxon>
        <taxon>Hymenoptera</taxon>
        <taxon>Apocrita</taxon>
        <taxon>Ichneumonoidea</taxon>
        <taxon>Braconidae</taxon>
        <taxon>Euphorinae</taxon>
        <taxon>Microctonus</taxon>
    </lineage>
</organism>
<feature type="domain" description="C3H1-type" evidence="12">
    <location>
        <begin position="199"/>
        <end position="226"/>
    </location>
</feature>
<comment type="caution">
    <text evidence="13">The sequence shown here is derived from an EMBL/GenBank/DDBJ whole genome shotgun (WGS) entry which is preliminary data.</text>
</comment>
<dbReference type="Pfam" id="PF00097">
    <property type="entry name" value="zf-C3HC4"/>
    <property type="match status" value="1"/>
</dbReference>
<keyword evidence="4 9" id="KW-0479">Metal-binding</keyword>
<feature type="compositionally biased region" description="Polar residues" evidence="10">
    <location>
        <begin position="55"/>
        <end position="64"/>
    </location>
</feature>
<feature type="domain" description="C3H1-type" evidence="12">
    <location>
        <begin position="354"/>
        <end position="383"/>
    </location>
</feature>
<dbReference type="InterPro" id="IPR001841">
    <property type="entry name" value="Znf_RING"/>
</dbReference>
<protein>
    <recommendedName>
        <fullName evidence="2">RING-type E3 ubiquitin transferase</fullName>
        <ecNumber evidence="2">2.3.2.27</ecNumber>
    </recommendedName>
</protein>
<keyword evidence="5" id="KW-0677">Repeat</keyword>
<evidence type="ECO:0000256" key="2">
    <source>
        <dbReference type="ARBA" id="ARBA00012483"/>
    </source>
</evidence>
<dbReference type="PANTHER" id="PTHR11224:SF10">
    <property type="entry name" value="IP09428P-RELATED"/>
    <property type="match status" value="1"/>
</dbReference>
<evidence type="ECO:0000313" key="14">
    <source>
        <dbReference type="Proteomes" id="UP001168990"/>
    </source>
</evidence>
<dbReference type="FunFam" id="3.30.40.10:FF:000117">
    <property type="entry name" value="Probable E3 ubiquitin-protein ligase makorin-1"/>
    <property type="match status" value="1"/>
</dbReference>
<keyword evidence="14" id="KW-1185">Reference proteome</keyword>
<dbReference type="PROSITE" id="PS00518">
    <property type="entry name" value="ZF_RING_1"/>
    <property type="match status" value="1"/>
</dbReference>
<dbReference type="InterPro" id="IPR018957">
    <property type="entry name" value="Znf_C3HC4_RING-type"/>
</dbReference>
<feature type="compositionally biased region" description="Low complexity" evidence="10">
    <location>
        <begin position="36"/>
        <end position="46"/>
    </location>
</feature>
<evidence type="ECO:0000256" key="8">
    <source>
        <dbReference type="ARBA" id="ARBA00022833"/>
    </source>
</evidence>
<feature type="zinc finger region" description="C3H1-type" evidence="9">
    <location>
        <begin position="199"/>
        <end position="226"/>
    </location>
</feature>
<evidence type="ECO:0000256" key="1">
    <source>
        <dbReference type="ARBA" id="ARBA00000900"/>
    </source>
</evidence>
<comment type="catalytic activity">
    <reaction evidence="1">
        <text>S-ubiquitinyl-[E2 ubiquitin-conjugating enzyme]-L-cysteine + [acceptor protein]-L-lysine = [E2 ubiquitin-conjugating enzyme]-L-cysteine + N(6)-ubiquitinyl-[acceptor protein]-L-lysine.</text>
        <dbReference type="EC" id="2.3.2.27"/>
    </reaction>
</comment>
<dbReference type="SMART" id="SM00356">
    <property type="entry name" value="ZnF_C3H1"/>
    <property type="match status" value="4"/>
</dbReference>
<evidence type="ECO:0000256" key="4">
    <source>
        <dbReference type="ARBA" id="ARBA00022723"/>
    </source>
</evidence>
<dbReference type="GO" id="GO:0061630">
    <property type="term" value="F:ubiquitin protein ligase activity"/>
    <property type="evidence" value="ECO:0007669"/>
    <property type="project" value="UniProtKB-EC"/>
</dbReference>
<dbReference type="EC" id="2.3.2.27" evidence="2"/>
<proteinExistence type="predicted"/>
<dbReference type="EMBL" id="JAQQBS010000002">
    <property type="protein sequence ID" value="KAK0173790.1"/>
    <property type="molecule type" value="Genomic_DNA"/>
</dbReference>
<keyword evidence="7" id="KW-0833">Ubl conjugation pathway</keyword>
<evidence type="ECO:0000259" key="11">
    <source>
        <dbReference type="PROSITE" id="PS50089"/>
    </source>
</evidence>
<dbReference type="PROSITE" id="PS50089">
    <property type="entry name" value="ZF_RING_2"/>
    <property type="match status" value="1"/>
</dbReference>
<dbReference type="GO" id="GO:0008270">
    <property type="term" value="F:zinc ion binding"/>
    <property type="evidence" value="ECO:0007669"/>
    <property type="project" value="UniProtKB-KW"/>
</dbReference>
<feature type="region of interest" description="Disordered" evidence="10">
    <location>
        <begin position="111"/>
        <end position="147"/>
    </location>
</feature>
<dbReference type="PROSITE" id="PS50103">
    <property type="entry name" value="ZF_C3H1"/>
    <property type="match status" value="3"/>
</dbReference>
<dbReference type="Proteomes" id="UP001168990">
    <property type="component" value="Unassembled WGS sequence"/>
</dbReference>
<dbReference type="GO" id="GO:0000209">
    <property type="term" value="P:protein polyubiquitination"/>
    <property type="evidence" value="ECO:0007669"/>
    <property type="project" value="InterPro"/>
</dbReference>
<keyword evidence="8 9" id="KW-0862">Zinc</keyword>
<evidence type="ECO:0000256" key="6">
    <source>
        <dbReference type="ARBA" id="ARBA00022771"/>
    </source>
</evidence>
<evidence type="ECO:0000256" key="5">
    <source>
        <dbReference type="ARBA" id="ARBA00022737"/>
    </source>
</evidence>
<reference evidence="13" key="2">
    <citation type="submission" date="2023-03" db="EMBL/GenBank/DDBJ databases">
        <authorList>
            <person name="Inwood S.N."/>
            <person name="Skelly J.G."/>
            <person name="Guhlin J."/>
            <person name="Harrop T.W.R."/>
            <person name="Goldson S.G."/>
            <person name="Dearden P.K."/>
        </authorList>
    </citation>
    <scope>NUCLEOTIDE SEQUENCE</scope>
    <source>
        <strain evidence="13">Irish</strain>
        <tissue evidence="13">Whole body</tissue>
    </source>
</reference>
<dbReference type="AlphaFoldDB" id="A0AA39FQ58"/>
<keyword evidence="6 9" id="KW-0863">Zinc-finger</keyword>
<dbReference type="InterPro" id="IPR017907">
    <property type="entry name" value="Znf_RING_CS"/>
</dbReference>
<feature type="compositionally biased region" description="Low complexity" evidence="10">
    <location>
        <begin position="114"/>
        <end position="139"/>
    </location>
</feature>
<dbReference type="InterPro" id="IPR000571">
    <property type="entry name" value="Znf_CCCH"/>
</dbReference>